<evidence type="ECO:0000313" key="3">
    <source>
        <dbReference type="Proteomes" id="UP001153709"/>
    </source>
</evidence>
<feature type="signal peptide" evidence="1">
    <location>
        <begin position="1"/>
        <end position="18"/>
    </location>
</feature>
<keyword evidence="3" id="KW-1185">Reference proteome</keyword>
<dbReference type="AlphaFoldDB" id="A0A9N9SWG7"/>
<keyword evidence="1" id="KW-0732">Signal</keyword>
<gene>
    <name evidence="2" type="ORF">DIABBA_LOCUS6768</name>
</gene>
<protein>
    <submittedName>
        <fullName evidence="2">Uncharacterized protein</fullName>
    </submittedName>
</protein>
<accession>A0A9N9SWG7</accession>
<name>A0A9N9SWG7_DIABA</name>
<reference evidence="2" key="1">
    <citation type="submission" date="2022-01" db="EMBL/GenBank/DDBJ databases">
        <authorList>
            <person name="King R."/>
        </authorList>
    </citation>
    <scope>NUCLEOTIDE SEQUENCE</scope>
</reference>
<organism evidence="2 3">
    <name type="scientific">Diabrotica balteata</name>
    <name type="common">Banded cucumber beetle</name>
    <dbReference type="NCBI Taxonomy" id="107213"/>
    <lineage>
        <taxon>Eukaryota</taxon>
        <taxon>Metazoa</taxon>
        <taxon>Ecdysozoa</taxon>
        <taxon>Arthropoda</taxon>
        <taxon>Hexapoda</taxon>
        <taxon>Insecta</taxon>
        <taxon>Pterygota</taxon>
        <taxon>Neoptera</taxon>
        <taxon>Endopterygota</taxon>
        <taxon>Coleoptera</taxon>
        <taxon>Polyphaga</taxon>
        <taxon>Cucujiformia</taxon>
        <taxon>Chrysomeloidea</taxon>
        <taxon>Chrysomelidae</taxon>
        <taxon>Galerucinae</taxon>
        <taxon>Diabroticina</taxon>
        <taxon>Diabroticites</taxon>
        <taxon>Diabrotica</taxon>
    </lineage>
</organism>
<proteinExistence type="predicted"/>
<evidence type="ECO:0000256" key="1">
    <source>
        <dbReference type="SAM" id="SignalP"/>
    </source>
</evidence>
<sequence length="156" mass="16795">MFRYTLIVLAFIIASSNAYVVPDYDGNYLLYGPSFYGGPQLRNVKIFGQGQAGVQVDPYRFNLGFIKGTLGGQRNIRLTGQGQGGVEVDPTRFNLGFIKGTLGGQRNIKIHGQGQGGVELDPYRFNIGFIKGTLGGKVNGQGSGTIEIDTPTYIPA</sequence>
<evidence type="ECO:0000313" key="2">
    <source>
        <dbReference type="EMBL" id="CAG9833359.1"/>
    </source>
</evidence>
<dbReference type="OrthoDB" id="10471374at2759"/>
<dbReference type="Proteomes" id="UP001153709">
    <property type="component" value="Chromosome 4"/>
</dbReference>
<feature type="chain" id="PRO_5040278074" evidence="1">
    <location>
        <begin position="19"/>
        <end position="156"/>
    </location>
</feature>
<dbReference type="EMBL" id="OU898279">
    <property type="protein sequence ID" value="CAG9833359.1"/>
    <property type="molecule type" value="Genomic_DNA"/>
</dbReference>